<keyword evidence="3" id="KW-1185">Reference proteome</keyword>
<keyword evidence="1" id="KW-0472">Membrane</keyword>
<organism evidence="2 3">
    <name type="scientific">Compostibacter hankyongensis</name>
    <dbReference type="NCBI Taxonomy" id="1007089"/>
    <lineage>
        <taxon>Bacteria</taxon>
        <taxon>Pseudomonadati</taxon>
        <taxon>Bacteroidota</taxon>
        <taxon>Chitinophagia</taxon>
        <taxon>Chitinophagales</taxon>
        <taxon>Chitinophagaceae</taxon>
        <taxon>Compostibacter</taxon>
    </lineage>
</organism>
<feature type="transmembrane region" description="Helical" evidence="1">
    <location>
        <begin position="12"/>
        <end position="31"/>
    </location>
</feature>
<feature type="transmembrane region" description="Helical" evidence="1">
    <location>
        <begin position="66"/>
        <end position="89"/>
    </location>
</feature>
<gene>
    <name evidence="2" type="ORF">GCM10023143_32740</name>
</gene>
<protein>
    <submittedName>
        <fullName evidence="2">DUF4260 domain-containing protein</fullName>
    </submittedName>
</protein>
<accession>A0ABP8G848</accession>
<proteinExistence type="predicted"/>
<reference evidence="3" key="1">
    <citation type="journal article" date="2019" name="Int. J. Syst. Evol. Microbiol.">
        <title>The Global Catalogue of Microorganisms (GCM) 10K type strain sequencing project: providing services to taxonomists for standard genome sequencing and annotation.</title>
        <authorList>
            <consortium name="The Broad Institute Genomics Platform"/>
            <consortium name="The Broad Institute Genome Sequencing Center for Infectious Disease"/>
            <person name="Wu L."/>
            <person name="Ma J."/>
        </authorList>
    </citation>
    <scope>NUCLEOTIDE SEQUENCE [LARGE SCALE GENOMIC DNA]</scope>
    <source>
        <strain evidence="3">JCM 17664</strain>
    </source>
</reference>
<dbReference type="InterPro" id="IPR025356">
    <property type="entry name" value="DUF4260"/>
</dbReference>
<evidence type="ECO:0000313" key="2">
    <source>
        <dbReference type="EMBL" id="GAA4319356.1"/>
    </source>
</evidence>
<dbReference type="EMBL" id="BAABFN010000022">
    <property type="protein sequence ID" value="GAA4319356.1"/>
    <property type="molecule type" value="Genomic_DNA"/>
</dbReference>
<comment type="caution">
    <text evidence="2">The sequence shown here is derived from an EMBL/GenBank/DDBJ whole genome shotgun (WGS) entry which is preliminary data.</text>
</comment>
<dbReference type="RefSeq" id="WP_344981384.1">
    <property type="nucleotide sequence ID" value="NZ_BAABFN010000022.1"/>
</dbReference>
<keyword evidence="1" id="KW-0812">Transmembrane</keyword>
<name>A0ABP8G848_9BACT</name>
<keyword evidence="1" id="KW-1133">Transmembrane helix</keyword>
<dbReference type="Pfam" id="PF14079">
    <property type="entry name" value="DUF4260"/>
    <property type="match status" value="1"/>
</dbReference>
<sequence length="120" mass="13443">MKTILILEELACFALAVLAFYLQCSLAWWWFPALILAPDISMLGYLAGNKTGACVYNFFHHKGTAIALYLAGWYTGHQWLLFCGILLFAHSSMDRIFGYGLKYATGFSDTHLGKIGRKPV</sequence>
<evidence type="ECO:0000256" key="1">
    <source>
        <dbReference type="SAM" id="Phobius"/>
    </source>
</evidence>
<evidence type="ECO:0000313" key="3">
    <source>
        <dbReference type="Proteomes" id="UP001501207"/>
    </source>
</evidence>
<dbReference type="Proteomes" id="UP001501207">
    <property type="component" value="Unassembled WGS sequence"/>
</dbReference>